<dbReference type="Gene3D" id="2.80.10.50">
    <property type="match status" value="1"/>
</dbReference>
<sequence length="1029" mass="108202">MRPPTKLSWRLIPTTSTPLKWPVPAPPLTRRPPSGSDVASPLLPLRRARSPPTGPPRRVFSPLAPSCMRRRLPVSLLPMSAATTLDRFHVGNLRLGRYVNVYSRAETTMSQVQNNGARRWGMPILGATLAVASWGMVASPSRADDVVEGSIVTSSMPAASAGLAVDYNVYLPAGYDAGQERYPSLYLFHGRGDTMAAWPRVKSTLDEMIADGEIPPVVVIMPDAPWSEGGSYYVDSDFDGGGGLPAGQQVETAMTKDLVTYVDTTYRTVASRNARAAGGYSMGGYGALRYTLAHQDLYAAGIILSPAVYIPTPPADSSAREFGAFGSGTSVFDESIYEQKNYPALLPGLDPATPTHLFIAVGDDEWMNPDPADADHDLDFEAARLYNTVRRSPAITAELRVLNGGHDWDVWGPAFREGVADVMGHVRTSDPQPLEGSLLGTVGDDRAGGIVPGANGGEVVALSVAGEFEGLAPQGGLDGVVVSRDADGNTVWSTSLATSENDRIYGVEAGPGNDHYVGGYTRGDLDGDHASPASDDGFAARVAGDGGLTWVTQFGDPSAADRVYATAPSVQGGLLVAGYTKGSLSGQPNAGDKDAFLALMTPAGEIAWSDQLGGTGEDKGLAIAQAPDGAVYVGGLASDAMPGAQSLGGLDGWLAKYTSEGVREWVTPVGTSGDDQVSALAITPDGNVVVAGFTSGALGEASAGGNDAFLRKVSPEGDTLWSTQVGSPGDDRATDVAVDMTGTATLAGHTDGRIGVSAGGTDVFTSTIDDSGHILGQRQVGTSERDGADTYDEGNLYVALGSDGDVVLTGLTYGSTTTATNKGEGDVFVVRLGTGDGPEPTPSPTPSTSPSETRSPTPTSSTSPMPSPSQTTTMTSPSPSWSMSDGAPSGGQTDLYSTPGLHHVNGRWWFTQCEDYSRTIRCRTEIWATQMSWTGGKLMKQNGWFFNNLTYLPRMKRQQWAGNPLGFTGAWTSADGRMWRTECDTPRTGGNGCRSSIRTRTVVASQTPGGGYSYTMEWTWVVNNIVRFR</sequence>
<accession>A0A3M0GAB9</accession>
<evidence type="ECO:0000313" key="3">
    <source>
        <dbReference type="Proteomes" id="UP000275256"/>
    </source>
</evidence>
<dbReference type="Proteomes" id="UP000275256">
    <property type="component" value="Unassembled WGS sequence"/>
</dbReference>
<feature type="compositionally biased region" description="Pro residues" evidence="1">
    <location>
        <begin position="21"/>
        <end position="30"/>
    </location>
</feature>
<dbReference type="GO" id="GO:0016747">
    <property type="term" value="F:acyltransferase activity, transferring groups other than amino-acyl groups"/>
    <property type="evidence" value="ECO:0007669"/>
    <property type="project" value="TreeGrafter"/>
</dbReference>
<feature type="region of interest" description="Disordered" evidence="1">
    <location>
        <begin position="20"/>
        <end position="62"/>
    </location>
</feature>
<dbReference type="InterPro" id="IPR011047">
    <property type="entry name" value="Quinoprotein_ADH-like_sf"/>
</dbReference>
<dbReference type="PANTHER" id="PTHR48098">
    <property type="entry name" value="ENTEROCHELIN ESTERASE-RELATED"/>
    <property type="match status" value="1"/>
</dbReference>
<dbReference type="Pfam" id="PF00756">
    <property type="entry name" value="Esterase"/>
    <property type="match status" value="1"/>
</dbReference>
<dbReference type="EMBL" id="REFW01000001">
    <property type="protein sequence ID" value="RMB61368.1"/>
    <property type="molecule type" value="Genomic_DNA"/>
</dbReference>
<proteinExistence type="predicted"/>
<feature type="compositionally biased region" description="Low complexity" evidence="1">
    <location>
        <begin position="848"/>
        <end position="884"/>
    </location>
</feature>
<dbReference type="SUPFAM" id="SSF50998">
    <property type="entry name" value="Quinoprotein alcohol dehydrogenase-like"/>
    <property type="match status" value="1"/>
</dbReference>
<dbReference type="Gene3D" id="3.40.50.1820">
    <property type="entry name" value="alpha/beta hydrolase"/>
    <property type="match status" value="1"/>
</dbReference>
<keyword evidence="3" id="KW-1185">Reference proteome</keyword>
<dbReference type="SUPFAM" id="SSF53474">
    <property type="entry name" value="alpha/beta-Hydrolases"/>
    <property type="match status" value="1"/>
</dbReference>
<name>A0A3M0GAB9_9ACTN</name>
<reference evidence="2 3" key="1">
    <citation type="submission" date="2018-10" db="EMBL/GenBank/DDBJ databases">
        <title>Tessaracoccus antarcticuss sp. nov., isolated from sediment.</title>
        <authorList>
            <person name="Zhou L.Y."/>
            <person name="Du Z.J."/>
        </authorList>
    </citation>
    <scope>NUCLEOTIDE SEQUENCE [LARGE SCALE GENOMIC DNA]</scope>
    <source>
        <strain evidence="2 3">JDX10</strain>
    </source>
</reference>
<evidence type="ECO:0000313" key="2">
    <source>
        <dbReference type="EMBL" id="RMB61368.1"/>
    </source>
</evidence>
<dbReference type="InterPro" id="IPR000801">
    <property type="entry name" value="Esterase-like"/>
</dbReference>
<gene>
    <name evidence="2" type="ORF">EAX62_01525</name>
</gene>
<evidence type="ECO:0008006" key="4">
    <source>
        <dbReference type="Google" id="ProtNLM"/>
    </source>
</evidence>
<dbReference type="AlphaFoldDB" id="A0A3M0GAB9"/>
<comment type="caution">
    <text evidence="2">The sequence shown here is derived from an EMBL/GenBank/DDBJ whole genome shotgun (WGS) entry which is preliminary data.</text>
</comment>
<protein>
    <recommendedName>
        <fullName evidence="4">Esterase</fullName>
    </recommendedName>
</protein>
<organism evidence="2 3">
    <name type="scientific">Tessaracoccus antarcticus</name>
    <dbReference type="NCBI Taxonomy" id="2479848"/>
    <lineage>
        <taxon>Bacteria</taxon>
        <taxon>Bacillati</taxon>
        <taxon>Actinomycetota</taxon>
        <taxon>Actinomycetes</taxon>
        <taxon>Propionibacteriales</taxon>
        <taxon>Propionibacteriaceae</taxon>
        <taxon>Tessaracoccus</taxon>
    </lineage>
</organism>
<dbReference type="PANTHER" id="PTHR48098:SF1">
    <property type="entry name" value="DIACYLGLYCEROL ACYLTRANSFERASE_MYCOLYLTRANSFERASE AG85A"/>
    <property type="match status" value="1"/>
</dbReference>
<dbReference type="InterPro" id="IPR029058">
    <property type="entry name" value="AB_hydrolase_fold"/>
</dbReference>
<dbReference type="InterPro" id="IPR050583">
    <property type="entry name" value="Mycobacterial_A85_antigen"/>
</dbReference>
<feature type="region of interest" description="Disordered" evidence="1">
    <location>
        <begin position="815"/>
        <end position="895"/>
    </location>
</feature>
<evidence type="ECO:0000256" key="1">
    <source>
        <dbReference type="SAM" id="MobiDB-lite"/>
    </source>
</evidence>